<dbReference type="EMBL" id="UGTI01000001">
    <property type="protein sequence ID" value="SUB77978.1"/>
    <property type="molecule type" value="Genomic_DNA"/>
</dbReference>
<keyword evidence="9" id="KW-0175">Coiled coil</keyword>
<dbReference type="GO" id="GO:0000155">
    <property type="term" value="F:phosphorelay sensor kinase activity"/>
    <property type="evidence" value="ECO:0007669"/>
    <property type="project" value="InterPro"/>
</dbReference>
<dbReference type="SUPFAM" id="SSF52172">
    <property type="entry name" value="CheY-like"/>
    <property type="match status" value="1"/>
</dbReference>
<dbReference type="InterPro" id="IPR019734">
    <property type="entry name" value="TPR_rpt"/>
</dbReference>
<dbReference type="PROSITE" id="PS50005">
    <property type="entry name" value="TPR"/>
    <property type="match status" value="1"/>
</dbReference>
<comment type="catalytic activity">
    <reaction evidence="1">
        <text>ATP + protein L-histidine = ADP + protein N-phospho-L-histidine.</text>
        <dbReference type="EC" id="2.7.13.3"/>
    </reaction>
</comment>
<reference evidence="15 16" key="1">
    <citation type="submission" date="2018-06" db="EMBL/GenBank/DDBJ databases">
        <authorList>
            <consortium name="Pathogen Informatics"/>
            <person name="Doyle S."/>
        </authorList>
    </citation>
    <scope>NUCLEOTIDE SEQUENCE [LARGE SCALE GENOMIC DNA]</scope>
    <source>
        <strain evidence="15 16">NCTC13100</strain>
    </source>
</reference>
<evidence type="ECO:0000259" key="12">
    <source>
        <dbReference type="PROSITE" id="PS01124"/>
    </source>
</evidence>
<gene>
    <name evidence="15" type="primary">evgS</name>
    <name evidence="15" type="ORF">NCTC13100_01128</name>
</gene>
<dbReference type="PANTHER" id="PTHR43547:SF2">
    <property type="entry name" value="HYBRID SIGNAL TRANSDUCTION HISTIDINE KINASE C"/>
    <property type="match status" value="1"/>
</dbReference>
<dbReference type="GO" id="GO:0003700">
    <property type="term" value="F:DNA-binding transcription factor activity"/>
    <property type="evidence" value="ECO:0007669"/>
    <property type="project" value="InterPro"/>
</dbReference>
<feature type="signal peptide" evidence="11">
    <location>
        <begin position="1"/>
        <end position="27"/>
    </location>
</feature>
<evidence type="ECO:0000256" key="10">
    <source>
        <dbReference type="SAM" id="Phobius"/>
    </source>
</evidence>
<keyword evidence="10" id="KW-0812">Transmembrane</keyword>
<dbReference type="Proteomes" id="UP000254263">
    <property type="component" value="Unassembled WGS sequence"/>
</dbReference>
<evidence type="ECO:0000256" key="5">
    <source>
        <dbReference type="ARBA" id="ARBA00023125"/>
    </source>
</evidence>
<keyword evidence="11" id="KW-0732">Signal</keyword>
<evidence type="ECO:0000256" key="3">
    <source>
        <dbReference type="ARBA" id="ARBA00022553"/>
    </source>
</evidence>
<dbReference type="SUPFAM" id="SSF48452">
    <property type="entry name" value="TPR-like"/>
    <property type="match status" value="1"/>
</dbReference>
<dbReference type="SMART" id="SM00388">
    <property type="entry name" value="HisKA"/>
    <property type="match status" value="1"/>
</dbReference>
<dbReference type="Pfam" id="PF00072">
    <property type="entry name" value="Response_reg"/>
    <property type="match status" value="1"/>
</dbReference>
<dbReference type="Pfam" id="PF02518">
    <property type="entry name" value="HATPase_c"/>
    <property type="match status" value="1"/>
</dbReference>
<dbReference type="SUPFAM" id="SSF47384">
    <property type="entry name" value="Homodimeric domain of signal transducing histidine kinase"/>
    <property type="match status" value="1"/>
</dbReference>
<sequence length="966" mass="111650">MPMRINKGCCSLLLLTVTMILFVSCHSGDVDPMIDIQQKKDSIYALLDSSVSTDYIKSELLESVQKEDRLSSMIYYKILGKRMRSEAQFIESVHFNRKYLEEAVFFNDTLEITEALNNLGTDFRRLSMFSEASNYHYKALNISEQYSKKHDPGFRGYIYSLNGLGNVSLSLRNYNEAESFFREALNHELVQDNNLGKAINYANIGSCFELRNQYDSARYFYNKSLECNIRAGSALGKGLCYTHLGRLHEIGKDFIKAKEQYKLAYDVMFEKTDKWHWLEPVISLARINFYLNNYSDFLKLISQAESTAKEIKSPEHLVQVYSLQSEYYEQKGDYEKAFELFRQSELMQDSTVNLVKANEFTDFRINYEREKGRRQIKSLEELNLKKEKTNRYTLIIAGLVFCILFFVFILGFYIFRQRTKTNKILKDIERFRSNFYTYITHEFRTPITVIQGLSEQMENKELSRETQLEYLKSIRRQSNNLLWLVNDIMDISKLKSRVNKPDWKQGNIVVYINMLSETFKLIAAQKDINLVFQSEKEDIEMDFVPFYIDKIINNLMSNAIKNTDAGGEIYINIAEPSEDLISIRVSDTGQGIDEEDLKNIFSLFYQGSNVKSNVGSGVGLYFTELLVKGMNGTIDVESVKGEGATFIIQFPKRTKSGSRLDFWNINSPMNPIFPIVDSIQSRMEDINNECSMLSDENKDVDEKYCILVVEDNNDVINYIKTLLQDQYNVILANNGREALAKASEAMPDIIVSDIMMPEIDGYELCTSIRESSLLNHIPVILLTAKSSVEDKIQGLKSGAEAYLKKPFDAEELLLLIENILSRRQLLKEKYLTKIEQHVSDIRVESEKDDKPYYDDDKMNFILKVTRIIDENIQNPALTTSFIASQLYMSVSQLNRKLNAIIGCSTSNHIIHIKMKKAKKLLRGSEMNITEIAELCGYYDLPYFSKTFKKMTGYTPTQYQQLSDLDI</sequence>
<feature type="repeat" description="TPR" evidence="8">
    <location>
        <begin position="318"/>
        <end position="351"/>
    </location>
</feature>
<keyword evidence="10" id="KW-1133">Transmembrane helix</keyword>
<keyword evidence="6" id="KW-0804">Transcription</keyword>
<dbReference type="InterPro" id="IPR004358">
    <property type="entry name" value="Sig_transdc_His_kin-like_C"/>
</dbReference>
<dbReference type="Pfam" id="PF13424">
    <property type="entry name" value="TPR_12"/>
    <property type="match status" value="1"/>
</dbReference>
<dbReference type="InterPro" id="IPR018060">
    <property type="entry name" value="HTH_AraC"/>
</dbReference>
<evidence type="ECO:0000259" key="13">
    <source>
        <dbReference type="PROSITE" id="PS50109"/>
    </source>
</evidence>
<dbReference type="EC" id="2.7.13.3" evidence="2"/>
<keyword evidence="4" id="KW-0805">Transcription regulation</keyword>
<dbReference type="InterPro" id="IPR011990">
    <property type="entry name" value="TPR-like_helical_dom_sf"/>
</dbReference>
<dbReference type="CDD" id="cd17574">
    <property type="entry name" value="REC_OmpR"/>
    <property type="match status" value="1"/>
</dbReference>
<dbReference type="Gene3D" id="3.40.50.2300">
    <property type="match status" value="1"/>
</dbReference>
<dbReference type="InterPro" id="IPR003661">
    <property type="entry name" value="HisK_dim/P_dom"/>
</dbReference>
<protein>
    <recommendedName>
        <fullName evidence="2">histidine kinase</fullName>
        <ecNumber evidence="2">2.7.13.3</ecNumber>
    </recommendedName>
</protein>
<feature type="coiled-coil region" evidence="9">
    <location>
        <begin position="676"/>
        <end position="703"/>
    </location>
</feature>
<dbReference type="PROSITE" id="PS51257">
    <property type="entry name" value="PROKAR_LIPOPROTEIN"/>
    <property type="match status" value="1"/>
</dbReference>
<evidence type="ECO:0000259" key="14">
    <source>
        <dbReference type="PROSITE" id="PS50110"/>
    </source>
</evidence>
<dbReference type="PROSITE" id="PS50110">
    <property type="entry name" value="RESPONSE_REGULATORY"/>
    <property type="match status" value="1"/>
</dbReference>
<evidence type="ECO:0000256" key="1">
    <source>
        <dbReference type="ARBA" id="ARBA00000085"/>
    </source>
</evidence>
<dbReference type="InterPro" id="IPR036097">
    <property type="entry name" value="HisK_dim/P_sf"/>
</dbReference>
<dbReference type="InterPro" id="IPR018062">
    <property type="entry name" value="HTH_AraC-typ_CS"/>
</dbReference>
<accession>A0A379DHW3</accession>
<proteinExistence type="predicted"/>
<feature type="domain" description="HTH araC/xylS-type" evidence="12">
    <location>
        <begin position="862"/>
        <end position="961"/>
    </location>
</feature>
<feature type="chain" id="PRO_5016772485" description="histidine kinase" evidence="11">
    <location>
        <begin position="28"/>
        <end position="966"/>
    </location>
</feature>
<dbReference type="Gene3D" id="3.30.565.10">
    <property type="entry name" value="Histidine kinase-like ATPase, C-terminal domain"/>
    <property type="match status" value="1"/>
</dbReference>
<dbReference type="GO" id="GO:0043565">
    <property type="term" value="F:sequence-specific DNA binding"/>
    <property type="evidence" value="ECO:0007669"/>
    <property type="project" value="InterPro"/>
</dbReference>
<evidence type="ECO:0000313" key="16">
    <source>
        <dbReference type="Proteomes" id="UP000254263"/>
    </source>
</evidence>
<evidence type="ECO:0000256" key="9">
    <source>
        <dbReference type="SAM" id="Coils"/>
    </source>
</evidence>
<feature type="domain" description="Histidine kinase" evidence="13">
    <location>
        <begin position="438"/>
        <end position="654"/>
    </location>
</feature>
<dbReference type="Gene3D" id="1.25.40.10">
    <property type="entry name" value="Tetratricopeptide repeat domain"/>
    <property type="match status" value="2"/>
</dbReference>
<evidence type="ECO:0000256" key="2">
    <source>
        <dbReference type="ARBA" id="ARBA00012438"/>
    </source>
</evidence>
<dbReference type="InterPro" id="IPR005467">
    <property type="entry name" value="His_kinase_dom"/>
</dbReference>
<dbReference type="InterPro" id="IPR001789">
    <property type="entry name" value="Sig_transdc_resp-reg_receiver"/>
</dbReference>
<dbReference type="SUPFAM" id="SSF46689">
    <property type="entry name" value="Homeodomain-like"/>
    <property type="match status" value="1"/>
</dbReference>
<dbReference type="PROSITE" id="PS01124">
    <property type="entry name" value="HTH_ARAC_FAMILY_2"/>
    <property type="match status" value="1"/>
</dbReference>
<dbReference type="Gene3D" id="1.10.10.60">
    <property type="entry name" value="Homeodomain-like"/>
    <property type="match status" value="1"/>
</dbReference>
<keyword evidence="15" id="KW-0808">Transferase</keyword>
<feature type="transmembrane region" description="Helical" evidence="10">
    <location>
        <begin position="392"/>
        <end position="415"/>
    </location>
</feature>
<keyword evidence="10" id="KW-0472">Membrane</keyword>
<dbReference type="PRINTS" id="PR00344">
    <property type="entry name" value="BCTRLSENSOR"/>
</dbReference>
<dbReference type="PANTHER" id="PTHR43547">
    <property type="entry name" value="TWO-COMPONENT HISTIDINE KINASE"/>
    <property type="match status" value="1"/>
</dbReference>
<keyword evidence="8" id="KW-0802">TPR repeat</keyword>
<feature type="domain" description="Response regulatory" evidence="14">
    <location>
        <begin position="705"/>
        <end position="820"/>
    </location>
</feature>
<dbReference type="AlphaFoldDB" id="A0A379DHW3"/>
<dbReference type="PROSITE" id="PS00041">
    <property type="entry name" value="HTH_ARAC_FAMILY_1"/>
    <property type="match status" value="1"/>
</dbReference>
<dbReference type="PROSITE" id="PS50109">
    <property type="entry name" value="HIS_KIN"/>
    <property type="match status" value="1"/>
</dbReference>
<evidence type="ECO:0000256" key="8">
    <source>
        <dbReference type="PROSITE-ProRule" id="PRU00339"/>
    </source>
</evidence>
<dbReference type="Gene3D" id="1.10.287.130">
    <property type="match status" value="1"/>
</dbReference>
<evidence type="ECO:0000256" key="6">
    <source>
        <dbReference type="ARBA" id="ARBA00023163"/>
    </source>
</evidence>
<dbReference type="Pfam" id="PF12833">
    <property type="entry name" value="HTH_18"/>
    <property type="match status" value="1"/>
</dbReference>
<evidence type="ECO:0000256" key="11">
    <source>
        <dbReference type="SAM" id="SignalP"/>
    </source>
</evidence>
<evidence type="ECO:0000313" key="15">
    <source>
        <dbReference type="EMBL" id="SUB77978.1"/>
    </source>
</evidence>
<evidence type="ECO:0000256" key="4">
    <source>
        <dbReference type="ARBA" id="ARBA00023015"/>
    </source>
</evidence>
<dbReference type="SMART" id="SM00028">
    <property type="entry name" value="TPR"/>
    <property type="match status" value="4"/>
</dbReference>
<dbReference type="SMART" id="SM00387">
    <property type="entry name" value="HATPase_c"/>
    <property type="match status" value="1"/>
</dbReference>
<dbReference type="SMART" id="SM00448">
    <property type="entry name" value="REC"/>
    <property type="match status" value="1"/>
</dbReference>
<dbReference type="SUPFAM" id="SSF55874">
    <property type="entry name" value="ATPase domain of HSP90 chaperone/DNA topoisomerase II/histidine kinase"/>
    <property type="match status" value="1"/>
</dbReference>
<dbReference type="Pfam" id="PF00512">
    <property type="entry name" value="HisKA"/>
    <property type="match status" value="1"/>
</dbReference>
<dbReference type="InterPro" id="IPR009057">
    <property type="entry name" value="Homeodomain-like_sf"/>
</dbReference>
<evidence type="ECO:0000256" key="7">
    <source>
        <dbReference type="PROSITE-ProRule" id="PRU00169"/>
    </source>
</evidence>
<dbReference type="SMART" id="SM00342">
    <property type="entry name" value="HTH_ARAC"/>
    <property type="match status" value="1"/>
</dbReference>
<feature type="modified residue" description="4-aspartylphosphate" evidence="7">
    <location>
        <position position="753"/>
    </location>
</feature>
<dbReference type="CDD" id="cd00082">
    <property type="entry name" value="HisKA"/>
    <property type="match status" value="1"/>
</dbReference>
<dbReference type="InterPro" id="IPR003594">
    <property type="entry name" value="HATPase_dom"/>
</dbReference>
<dbReference type="InterPro" id="IPR011006">
    <property type="entry name" value="CheY-like_superfamily"/>
</dbReference>
<dbReference type="InterPro" id="IPR036890">
    <property type="entry name" value="HATPase_C_sf"/>
</dbReference>
<keyword evidence="3 7" id="KW-0597">Phosphoprotein</keyword>
<name>A0A379DHW3_9PORP</name>
<organism evidence="15 16">
    <name type="scientific">Porphyromonas macacae</name>
    <dbReference type="NCBI Taxonomy" id="28115"/>
    <lineage>
        <taxon>Bacteria</taxon>
        <taxon>Pseudomonadati</taxon>
        <taxon>Bacteroidota</taxon>
        <taxon>Bacteroidia</taxon>
        <taxon>Bacteroidales</taxon>
        <taxon>Porphyromonadaceae</taxon>
        <taxon>Porphyromonas</taxon>
    </lineage>
</organism>
<keyword evidence="5" id="KW-0238">DNA-binding</keyword>